<comment type="caution">
    <text evidence="2">The sequence shown here is derived from an EMBL/GenBank/DDBJ whole genome shotgun (WGS) entry which is preliminary data.</text>
</comment>
<protein>
    <submittedName>
        <fullName evidence="2">Uncharacterized protein</fullName>
    </submittedName>
</protein>
<proteinExistence type="predicted"/>
<accession>A0AAD8MBN6</accession>
<feature type="transmembrane region" description="Helical" evidence="1">
    <location>
        <begin position="25"/>
        <end position="43"/>
    </location>
</feature>
<evidence type="ECO:0000313" key="3">
    <source>
        <dbReference type="Proteomes" id="UP001237642"/>
    </source>
</evidence>
<feature type="transmembrane region" description="Helical" evidence="1">
    <location>
        <begin position="64"/>
        <end position="89"/>
    </location>
</feature>
<evidence type="ECO:0000256" key="1">
    <source>
        <dbReference type="SAM" id="Phobius"/>
    </source>
</evidence>
<sequence>MLKAHYISFSYSVLSKVFPLHHNLYTLYTSLLFVVLNPVVEALDSKVFNWFALSVPLFGELQHIFMLAAPVFVLIMSMVVLYALLVYFATSMDVPTVAAHQVMIQLYFMCEVWAGCLARTVNHLCLSCYMEQSEVCQRTRDCSVSFSFKSIDYFSSILACYAIMRSQRRCTKC</sequence>
<dbReference type="AlphaFoldDB" id="A0AAD8MBN6"/>
<dbReference type="Proteomes" id="UP001237642">
    <property type="component" value="Unassembled WGS sequence"/>
</dbReference>
<name>A0AAD8MBN6_9APIA</name>
<keyword evidence="1" id="KW-0812">Transmembrane</keyword>
<dbReference type="EMBL" id="JAUIZM010000008">
    <property type="protein sequence ID" value="KAK1369495.1"/>
    <property type="molecule type" value="Genomic_DNA"/>
</dbReference>
<gene>
    <name evidence="2" type="ORF">POM88_035587</name>
</gene>
<organism evidence="2 3">
    <name type="scientific">Heracleum sosnowskyi</name>
    <dbReference type="NCBI Taxonomy" id="360622"/>
    <lineage>
        <taxon>Eukaryota</taxon>
        <taxon>Viridiplantae</taxon>
        <taxon>Streptophyta</taxon>
        <taxon>Embryophyta</taxon>
        <taxon>Tracheophyta</taxon>
        <taxon>Spermatophyta</taxon>
        <taxon>Magnoliopsida</taxon>
        <taxon>eudicotyledons</taxon>
        <taxon>Gunneridae</taxon>
        <taxon>Pentapetalae</taxon>
        <taxon>asterids</taxon>
        <taxon>campanulids</taxon>
        <taxon>Apiales</taxon>
        <taxon>Apiaceae</taxon>
        <taxon>Apioideae</taxon>
        <taxon>apioid superclade</taxon>
        <taxon>Tordylieae</taxon>
        <taxon>Tordyliinae</taxon>
        <taxon>Heracleum</taxon>
    </lineage>
</organism>
<keyword evidence="1" id="KW-0472">Membrane</keyword>
<reference evidence="2" key="2">
    <citation type="submission" date="2023-05" db="EMBL/GenBank/DDBJ databases">
        <authorList>
            <person name="Schelkunov M.I."/>
        </authorList>
    </citation>
    <scope>NUCLEOTIDE SEQUENCE</scope>
    <source>
        <strain evidence="2">Hsosn_3</strain>
        <tissue evidence="2">Leaf</tissue>
    </source>
</reference>
<keyword evidence="3" id="KW-1185">Reference proteome</keyword>
<reference evidence="2" key="1">
    <citation type="submission" date="2023-02" db="EMBL/GenBank/DDBJ databases">
        <title>Genome of toxic invasive species Heracleum sosnowskyi carries increased number of genes despite the absence of recent whole-genome duplications.</title>
        <authorList>
            <person name="Schelkunov M."/>
            <person name="Shtratnikova V."/>
            <person name="Makarenko M."/>
            <person name="Klepikova A."/>
            <person name="Omelchenko D."/>
            <person name="Novikova G."/>
            <person name="Obukhova E."/>
            <person name="Bogdanov V."/>
            <person name="Penin A."/>
            <person name="Logacheva M."/>
        </authorList>
    </citation>
    <scope>NUCLEOTIDE SEQUENCE</scope>
    <source>
        <strain evidence="2">Hsosn_3</strain>
        <tissue evidence="2">Leaf</tissue>
    </source>
</reference>
<keyword evidence="1" id="KW-1133">Transmembrane helix</keyword>
<evidence type="ECO:0000313" key="2">
    <source>
        <dbReference type="EMBL" id="KAK1369495.1"/>
    </source>
</evidence>